<sequence length="110" mass="12647">MKKKLMLLTIVIASLMGEQKQAMEENEYGKNLYENPRGIACNKCHGDKGQGGIIAKYKHKGIEKSLVAPRINNIDFSTFSQALHRQKGVMPMYYLTDEEIKAMYIYLYRP</sequence>
<dbReference type="RefSeq" id="WP_104700077.1">
    <property type="nucleotide sequence ID" value="NZ_FZPP01000020.1"/>
</dbReference>
<evidence type="ECO:0000256" key="2">
    <source>
        <dbReference type="ARBA" id="ARBA00022723"/>
    </source>
</evidence>
<dbReference type="EMBL" id="NXLR01000016">
    <property type="protein sequence ID" value="RDU59208.1"/>
    <property type="molecule type" value="Genomic_DNA"/>
</dbReference>
<reference evidence="6 7" key="1">
    <citation type="submission" date="2018-04" db="EMBL/GenBank/DDBJ databases">
        <title>Novel Campyloabacter and Helicobacter Species and Strains.</title>
        <authorList>
            <person name="Mannion A.J."/>
            <person name="Shen Z."/>
            <person name="Fox J.G."/>
        </authorList>
    </citation>
    <scope>NUCLEOTIDE SEQUENCE [LARGE SCALE GENOMIC DNA]</scope>
    <source>
        <strain evidence="6 7">MIT 98-6070</strain>
    </source>
</reference>
<comment type="caution">
    <text evidence="6">The sequence shown here is derived from an EMBL/GenBank/DDBJ whole genome shotgun (WGS) entry which is preliminary data.</text>
</comment>
<dbReference type="PROSITE" id="PS51007">
    <property type="entry name" value="CYTC"/>
    <property type="match status" value="1"/>
</dbReference>
<dbReference type="InterPro" id="IPR036909">
    <property type="entry name" value="Cyt_c-like_dom_sf"/>
</dbReference>
<keyword evidence="1 4" id="KW-0349">Heme</keyword>
<evidence type="ECO:0000313" key="7">
    <source>
        <dbReference type="Proteomes" id="UP000256599"/>
    </source>
</evidence>
<evidence type="ECO:0000256" key="3">
    <source>
        <dbReference type="ARBA" id="ARBA00023004"/>
    </source>
</evidence>
<keyword evidence="2 4" id="KW-0479">Metal-binding</keyword>
<keyword evidence="3 4" id="KW-0408">Iron</keyword>
<protein>
    <submittedName>
        <fullName evidence="6">Cytochrome C oxidase subunit III</fullName>
    </submittedName>
</protein>
<dbReference type="InterPro" id="IPR009056">
    <property type="entry name" value="Cyt_c-like_dom"/>
</dbReference>
<evidence type="ECO:0000259" key="5">
    <source>
        <dbReference type="PROSITE" id="PS51007"/>
    </source>
</evidence>
<gene>
    <name evidence="6" type="ORF">CQA63_07565</name>
</gene>
<dbReference type="OrthoDB" id="5328547at2"/>
<evidence type="ECO:0000256" key="1">
    <source>
        <dbReference type="ARBA" id="ARBA00022617"/>
    </source>
</evidence>
<accession>A0A3D8I265</accession>
<evidence type="ECO:0000256" key="4">
    <source>
        <dbReference type="PROSITE-ProRule" id="PRU00433"/>
    </source>
</evidence>
<name>A0A3D8I265_9HELI</name>
<dbReference type="GO" id="GO:0009055">
    <property type="term" value="F:electron transfer activity"/>
    <property type="evidence" value="ECO:0007669"/>
    <property type="project" value="InterPro"/>
</dbReference>
<dbReference type="Proteomes" id="UP000256599">
    <property type="component" value="Unassembled WGS sequence"/>
</dbReference>
<evidence type="ECO:0000313" key="6">
    <source>
        <dbReference type="EMBL" id="RDU59208.1"/>
    </source>
</evidence>
<dbReference type="GO" id="GO:0046872">
    <property type="term" value="F:metal ion binding"/>
    <property type="evidence" value="ECO:0007669"/>
    <property type="project" value="UniProtKB-KW"/>
</dbReference>
<dbReference type="Pfam" id="PF00034">
    <property type="entry name" value="Cytochrom_C"/>
    <property type="match status" value="1"/>
</dbReference>
<feature type="domain" description="Cytochrome c" evidence="5">
    <location>
        <begin position="24"/>
        <end position="110"/>
    </location>
</feature>
<proteinExistence type="predicted"/>
<keyword evidence="7" id="KW-1185">Reference proteome</keyword>
<organism evidence="6 7">
    <name type="scientific">Helicobacter marmotae</name>
    <dbReference type="NCBI Taxonomy" id="152490"/>
    <lineage>
        <taxon>Bacteria</taxon>
        <taxon>Pseudomonadati</taxon>
        <taxon>Campylobacterota</taxon>
        <taxon>Epsilonproteobacteria</taxon>
        <taxon>Campylobacterales</taxon>
        <taxon>Helicobacteraceae</taxon>
        <taxon>Helicobacter</taxon>
    </lineage>
</organism>
<dbReference type="SUPFAM" id="SSF46626">
    <property type="entry name" value="Cytochrome c"/>
    <property type="match status" value="1"/>
</dbReference>
<dbReference type="AlphaFoldDB" id="A0A3D8I265"/>
<dbReference type="GO" id="GO:0020037">
    <property type="term" value="F:heme binding"/>
    <property type="evidence" value="ECO:0007669"/>
    <property type="project" value="InterPro"/>
</dbReference>
<dbReference type="Gene3D" id="1.10.760.10">
    <property type="entry name" value="Cytochrome c-like domain"/>
    <property type="match status" value="1"/>
</dbReference>